<evidence type="ECO:0000313" key="1">
    <source>
        <dbReference type="EMBL" id="MFC1852924.1"/>
    </source>
</evidence>
<organism evidence="1 2">
    <name type="scientific">candidate division CSSED10-310 bacterium</name>
    <dbReference type="NCBI Taxonomy" id="2855610"/>
    <lineage>
        <taxon>Bacteria</taxon>
        <taxon>Bacteria division CSSED10-310</taxon>
    </lineage>
</organism>
<dbReference type="EMBL" id="JBHPBY010000390">
    <property type="protein sequence ID" value="MFC1852924.1"/>
    <property type="molecule type" value="Genomic_DNA"/>
</dbReference>
<dbReference type="Proteomes" id="UP001594351">
    <property type="component" value="Unassembled WGS sequence"/>
</dbReference>
<dbReference type="PANTHER" id="PTHR37953">
    <property type="entry name" value="UPF0127 PROTEIN MJ1496"/>
    <property type="match status" value="1"/>
</dbReference>
<dbReference type="InterPro" id="IPR038695">
    <property type="entry name" value="Saro_0823-like_sf"/>
</dbReference>
<keyword evidence="2" id="KW-1185">Reference proteome</keyword>
<evidence type="ECO:0000313" key="2">
    <source>
        <dbReference type="Proteomes" id="UP001594351"/>
    </source>
</evidence>
<accession>A0ABV6Z3A1</accession>
<protein>
    <submittedName>
        <fullName evidence="1">DUF192 domain-containing protein</fullName>
    </submittedName>
</protein>
<comment type="caution">
    <text evidence="1">The sequence shown here is derived from an EMBL/GenBank/DDBJ whole genome shotgun (WGS) entry which is preliminary data.</text>
</comment>
<dbReference type="PANTHER" id="PTHR37953:SF1">
    <property type="entry name" value="UPF0127 PROTEIN MJ1496"/>
    <property type="match status" value="1"/>
</dbReference>
<dbReference type="Gene3D" id="2.60.120.1140">
    <property type="entry name" value="Protein of unknown function DUF192"/>
    <property type="match status" value="1"/>
</dbReference>
<gene>
    <name evidence="1" type="ORF">ACFL27_22220</name>
</gene>
<dbReference type="Pfam" id="PF02643">
    <property type="entry name" value="DUF192"/>
    <property type="match status" value="1"/>
</dbReference>
<sequence length="166" mass="19098">MRNRQTTTMLSIIIFTALGITFANCSRSGTVPSSADRPPQTMPLDIQPLQRVSINDIKLEVEIVDTPETRAMGLMFRKFLAADRGMLFIFSEEHIMHFWMKDTHIPLSIGFFDKEGILFEIHQMKPYTIYPSTHSSKPGRYALEVNQGWFTKQNIRIGSRLIFLSE</sequence>
<name>A0ABV6Z3A1_UNCC1</name>
<proteinExistence type="predicted"/>
<dbReference type="InterPro" id="IPR003795">
    <property type="entry name" value="DUF192"/>
</dbReference>
<reference evidence="1 2" key="1">
    <citation type="submission" date="2024-09" db="EMBL/GenBank/DDBJ databases">
        <title>Laminarin stimulates single cell rates of sulfate reduction while oxygen inhibits transcriptomic activity in coastal marine sediment.</title>
        <authorList>
            <person name="Lindsay M."/>
            <person name="Orcutt B."/>
            <person name="Emerson D."/>
            <person name="Stepanauskas R."/>
            <person name="D'Angelo T."/>
        </authorList>
    </citation>
    <scope>NUCLEOTIDE SEQUENCE [LARGE SCALE GENOMIC DNA]</scope>
    <source>
        <strain evidence="1">SAG AM-311-K15</strain>
    </source>
</reference>